<organism evidence="2 3">
    <name type="scientific">Hymenobacter aerilatus</name>
    <dbReference type="NCBI Taxonomy" id="2932251"/>
    <lineage>
        <taxon>Bacteria</taxon>
        <taxon>Pseudomonadati</taxon>
        <taxon>Bacteroidota</taxon>
        <taxon>Cytophagia</taxon>
        <taxon>Cytophagales</taxon>
        <taxon>Hymenobacteraceae</taxon>
        <taxon>Hymenobacter</taxon>
    </lineage>
</organism>
<dbReference type="KEGG" id="haei:MUN82_10335"/>
<evidence type="ECO:0000259" key="1">
    <source>
        <dbReference type="SMART" id="SM00974"/>
    </source>
</evidence>
<sequence>MKSIASLSELIKWCKSAELLLNTDAKREAAYDKGLISMLCDDAVFCVAWGNTNTPDGSWEYRFNINGSDADYGTDERFSAVTTNIGLITKITSSISWDTPPTSPNQGPTSTRSFTSATLENIKRTKRDYYTYVIEAEGLNMVKIGRAINVRSRLKQLQTGSPAKLYLLYSVAEDIEAELHQLLRFYRAEGEWFKSDTYVLDIIVTRMSKCKGGVRLSSKVNKYFNK</sequence>
<dbReference type="EMBL" id="CP095053">
    <property type="protein sequence ID" value="UOR07475.1"/>
    <property type="molecule type" value="Genomic_DNA"/>
</dbReference>
<dbReference type="Proteomes" id="UP000829925">
    <property type="component" value="Chromosome"/>
</dbReference>
<accession>A0A8T9T020</accession>
<dbReference type="AlphaFoldDB" id="A0A8T9T020"/>
<gene>
    <name evidence="2" type="ORF">MUN82_10335</name>
</gene>
<evidence type="ECO:0000313" key="3">
    <source>
        <dbReference type="Proteomes" id="UP000829925"/>
    </source>
</evidence>
<name>A0A8T9T020_9BACT</name>
<feature type="domain" description="Bacteriophage T5 Orf172 DNA-binding" evidence="1">
    <location>
        <begin position="136"/>
        <end position="206"/>
    </location>
</feature>
<dbReference type="SMART" id="SM00974">
    <property type="entry name" value="T5orf172"/>
    <property type="match status" value="1"/>
</dbReference>
<protein>
    <submittedName>
        <fullName evidence="2">GIY-YIG nuclease family protein</fullName>
    </submittedName>
</protein>
<proteinExistence type="predicted"/>
<dbReference type="RefSeq" id="WP_245097246.1">
    <property type="nucleotide sequence ID" value="NZ_CP095053.1"/>
</dbReference>
<evidence type="ECO:0000313" key="2">
    <source>
        <dbReference type="EMBL" id="UOR07475.1"/>
    </source>
</evidence>
<reference evidence="2 3" key="1">
    <citation type="submission" date="2022-04" db="EMBL/GenBank/DDBJ databases">
        <title>Hymenobacter sp. isolated from the air.</title>
        <authorList>
            <person name="Won M."/>
            <person name="Lee C.-M."/>
            <person name="Woen H.-Y."/>
            <person name="Kwon S.-W."/>
        </authorList>
    </citation>
    <scope>NUCLEOTIDE SEQUENCE [LARGE SCALE GENOMIC DNA]</scope>
    <source>
        <strain evidence="3">5413 J-13</strain>
    </source>
</reference>
<dbReference type="InterPro" id="IPR018306">
    <property type="entry name" value="Phage_T5_Orf172_DNA-bd"/>
</dbReference>
<dbReference type="Pfam" id="PF13455">
    <property type="entry name" value="MUG113"/>
    <property type="match status" value="1"/>
</dbReference>
<keyword evidence="3" id="KW-1185">Reference proteome</keyword>